<feature type="domain" description="AAA protein C-terminal winged helix" evidence="3">
    <location>
        <begin position="461"/>
        <end position="583"/>
    </location>
</feature>
<feature type="compositionally biased region" description="Polar residues" evidence="1">
    <location>
        <begin position="55"/>
        <end position="68"/>
    </location>
</feature>
<evidence type="ECO:0000259" key="3">
    <source>
        <dbReference type="Pfam" id="PF24913"/>
    </source>
</evidence>
<dbReference type="Pfam" id="PF13191">
    <property type="entry name" value="AAA_16"/>
    <property type="match status" value="1"/>
</dbReference>
<dbReference type="PANTHER" id="PTHR36168">
    <property type="entry name" value="CHROMOSOME 1, WHOLE GENOME SHOTGUN SEQUENCE"/>
    <property type="match status" value="1"/>
</dbReference>
<name>A0A292Q1L9_9PEZI</name>
<dbReference type="EMBL" id="LN890983">
    <property type="protein sequence ID" value="CUS12865.1"/>
    <property type="molecule type" value="Genomic_DNA"/>
</dbReference>
<proteinExistence type="predicted"/>
<dbReference type="InterPro" id="IPR027417">
    <property type="entry name" value="P-loop_NTPase"/>
</dbReference>
<dbReference type="PANTHER" id="PTHR36168:SF1">
    <property type="entry name" value="ORC1-LIKE AAA ATPASE DOMAIN-CONTAINING PROTEIN"/>
    <property type="match status" value="1"/>
</dbReference>
<dbReference type="SUPFAM" id="SSF52540">
    <property type="entry name" value="P-loop containing nucleoside triphosphate hydrolases"/>
    <property type="match status" value="1"/>
</dbReference>
<feature type="compositionally biased region" description="Gly residues" evidence="1">
    <location>
        <begin position="103"/>
        <end position="112"/>
    </location>
</feature>
<sequence>MATMIPRSFRRTCRSILFSAKSPPHGSLLPSIRQQRRWNTNHRTSVGGGNDYQFGPSTDLQPQPSTQKWGYVEDMAAPGGDQTGGGIRGSGMYHGSPGDDDGNGGGNGGGRGKPPPREEDDKKHKLKRTAWKIFESAATTGASLAILGLAGYSYHKYYKRLVLQKIDNAFKQGDPALNMATAGNSDSEEPWYPEPFDSSTKHPTHFLPVMLEAQDRIDSIVSGKEEGHYYLLIGEKGTGKTSMLLAAMHKTKGEACSIMEAHADPEIFRIRLGKALDFEFHEDYIGSLFSIRGPRDTTALLDIERALNKLEKVALTRRKASGKPLIMIINSMHLLRNDEDGKDLLELLQQKAESWAASGLVTMIFNSDDYWCWHRVYERLKQYGSRMELISVGDLSKGKAITALKNYRAKFKHEMASIDVLERVYELVGGRLAFLNKVAREEDMIAKCKEICKIEKTWLLNKCGLLGSAMDDDVMDQQKFASSAMVLVKYLVDMEKKDAGECGHYNPEVGHELPEVPLYRARQIMTRTEFIEEFDHLNIFTIDSKARVRADSVPMQNAFREVCGEPGFAQYLEDTLERISEIESLGRTKELTIKDLWYGGKYNMVVKNYKGSVEKSVHFDVTHGDRENRKEEGKDDS</sequence>
<evidence type="ECO:0008006" key="6">
    <source>
        <dbReference type="Google" id="ProtNLM"/>
    </source>
</evidence>
<accession>A0A292Q1L9</accession>
<dbReference type="Gene3D" id="3.40.50.300">
    <property type="entry name" value="P-loop containing nucleotide triphosphate hydrolases"/>
    <property type="match status" value="1"/>
</dbReference>
<dbReference type="InterPro" id="IPR041664">
    <property type="entry name" value="AAA_16"/>
</dbReference>
<evidence type="ECO:0000313" key="5">
    <source>
        <dbReference type="Proteomes" id="UP001412239"/>
    </source>
</evidence>
<evidence type="ECO:0000256" key="1">
    <source>
        <dbReference type="SAM" id="MobiDB-lite"/>
    </source>
</evidence>
<evidence type="ECO:0000313" key="4">
    <source>
        <dbReference type="EMBL" id="CUS12865.1"/>
    </source>
</evidence>
<dbReference type="AlphaFoldDB" id="A0A292Q1L9"/>
<evidence type="ECO:0000259" key="2">
    <source>
        <dbReference type="Pfam" id="PF13191"/>
    </source>
</evidence>
<keyword evidence="5" id="KW-1185">Reference proteome</keyword>
<feature type="domain" description="Orc1-like AAA ATPase" evidence="2">
    <location>
        <begin position="221"/>
        <end position="354"/>
    </location>
</feature>
<protein>
    <recommendedName>
        <fullName evidence="6">Orc1-like AAA ATPase domain-containing protein</fullName>
    </recommendedName>
</protein>
<gene>
    <name evidence="4" type="ORF">GSTUAT00003138001</name>
</gene>
<dbReference type="InterPro" id="IPR056808">
    <property type="entry name" value="HTH_AAA"/>
</dbReference>
<organism evidence="4 5">
    <name type="scientific">Tuber aestivum</name>
    <name type="common">summer truffle</name>
    <dbReference type="NCBI Taxonomy" id="59557"/>
    <lineage>
        <taxon>Eukaryota</taxon>
        <taxon>Fungi</taxon>
        <taxon>Dikarya</taxon>
        <taxon>Ascomycota</taxon>
        <taxon>Pezizomycotina</taxon>
        <taxon>Pezizomycetes</taxon>
        <taxon>Pezizales</taxon>
        <taxon>Tuberaceae</taxon>
        <taxon>Tuber</taxon>
    </lineage>
</organism>
<feature type="region of interest" description="Disordered" evidence="1">
    <location>
        <begin position="41"/>
        <end position="125"/>
    </location>
</feature>
<dbReference type="Proteomes" id="UP001412239">
    <property type="component" value="Unassembled WGS sequence"/>
</dbReference>
<reference evidence="4" key="1">
    <citation type="submission" date="2015-10" db="EMBL/GenBank/DDBJ databases">
        <authorList>
            <person name="Regsiter A."/>
            <person name="william w."/>
        </authorList>
    </citation>
    <scope>NUCLEOTIDE SEQUENCE</scope>
    <source>
        <strain evidence="4">Montdore</strain>
    </source>
</reference>
<dbReference type="Pfam" id="PF24913">
    <property type="entry name" value="WHD_AAA_fung"/>
    <property type="match status" value="1"/>
</dbReference>